<dbReference type="EMBL" id="JANBPK010000681">
    <property type="protein sequence ID" value="KAJ2935232.1"/>
    <property type="molecule type" value="Genomic_DNA"/>
</dbReference>
<sequence length="84" mass="9878">MDVLIVRPFESLQRSEEYDISTFPYVIFIDGLDECKDEPDTTTNLERVEMKYRAEDRQAELLSAIKNSLLNYDLPFRVFIASRP</sequence>
<organism evidence="1 2">
    <name type="scientific">Candolleomyces eurysporus</name>
    <dbReference type="NCBI Taxonomy" id="2828524"/>
    <lineage>
        <taxon>Eukaryota</taxon>
        <taxon>Fungi</taxon>
        <taxon>Dikarya</taxon>
        <taxon>Basidiomycota</taxon>
        <taxon>Agaricomycotina</taxon>
        <taxon>Agaricomycetes</taxon>
        <taxon>Agaricomycetidae</taxon>
        <taxon>Agaricales</taxon>
        <taxon>Agaricineae</taxon>
        <taxon>Psathyrellaceae</taxon>
        <taxon>Candolleomyces</taxon>
    </lineage>
</organism>
<gene>
    <name evidence="1" type="ORF">H1R20_g1862</name>
</gene>
<dbReference type="OrthoDB" id="2970937at2759"/>
<accession>A0A9W8JIS5</accession>
<keyword evidence="2" id="KW-1185">Reference proteome</keyword>
<evidence type="ECO:0000313" key="2">
    <source>
        <dbReference type="Proteomes" id="UP001140091"/>
    </source>
</evidence>
<dbReference type="Proteomes" id="UP001140091">
    <property type="component" value="Unassembled WGS sequence"/>
</dbReference>
<feature type="non-terminal residue" evidence="1">
    <location>
        <position position="84"/>
    </location>
</feature>
<evidence type="ECO:0000313" key="1">
    <source>
        <dbReference type="EMBL" id="KAJ2935232.1"/>
    </source>
</evidence>
<proteinExistence type="predicted"/>
<protein>
    <submittedName>
        <fullName evidence="1">Uncharacterized protein</fullName>
    </submittedName>
</protein>
<reference evidence="1" key="1">
    <citation type="submission" date="2022-06" db="EMBL/GenBank/DDBJ databases">
        <title>Genome Sequence of Candolleomyces eurysporus.</title>
        <authorList>
            <person name="Buettner E."/>
        </authorList>
    </citation>
    <scope>NUCLEOTIDE SEQUENCE</scope>
    <source>
        <strain evidence="1">VTCC 930004</strain>
    </source>
</reference>
<dbReference type="AlphaFoldDB" id="A0A9W8JIS5"/>
<comment type="caution">
    <text evidence="1">The sequence shown here is derived from an EMBL/GenBank/DDBJ whole genome shotgun (WGS) entry which is preliminary data.</text>
</comment>
<name>A0A9W8JIS5_9AGAR</name>